<feature type="domain" description="Caspase family p20" evidence="4">
    <location>
        <begin position="1"/>
        <end position="87"/>
    </location>
</feature>
<dbReference type="Pfam" id="PF00656">
    <property type="entry name" value="Peptidase_C14"/>
    <property type="match status" value="1"/>
</dbReference>
<reference evidence="5 6" key="1">
    <citation type="submission" date="2024-05" db="EMBL/GenBank/DDBJ databases">
        <authorList>
            <person name="Wallberg A."/>
        </authorList>
    </citation>
    <scope>NUCLEOTIDE SEQUENCE [LARGE SCALE GENOMIC DNA]</scope>
</reference>
<keyword evidence="6" id="KW-1185">Reference proteome</keyword>
<dbReference type="EMBL" id="CAXKWB010003696">
    <property type="protein sequence ID" value="CAL4069878.1"/>
    <property type="molecule type" value="Genomic_DNA"/>
</dbReference>
<dbReference type="GO" id="GO:0043525">
    <property type="term" value="P:positive regulation of neuron apoptotic process"/>
    <property type="evidence" value="ECO:0007669"/>
    <property type="project" value="TreeGrafter"/>
</dbReference>
<comment type="similarity">
    <text evidence="1 2">Belongs to the peptidase C14A family.</text>
</comment>
<evidence type="ECO:0000313" key="6">
    <source>
        <dbReference type="Proteomes" id="UP001497623"/>
    </source>
</evidence>
<gene>
    <name evidence="5" type="ORF">MNOR_LOCUS8108</name>
</gene>
<dbReference type="PRINTS" id="PR00376">
    <property type="entry name" value="IL1BCENZYME"/>
</dbReference>
<feature type="non-terminal residue" evidence="5">
    <location>
        <position position="1"/>
    </location>
</feature>
<dbReference type="Proteomes" id="UP001497623">
    <property type="component" value="Unassembled WGS sequence"/>
</dbReference>
<dbReference type="Gene3D" id="3.40.50.1460">
    <property type="match status" value="1"/>
</dbReference>
<dbReference type="InterPro" id="IPR001309">
    <property type="entry name" value="Pept_C14_p20"/>
</dbReference>
<dbReference type="PANTHER" id="PTHR10454">
    <property type="entry name" value="CASPASE"/>
    <property type="match status" value="1"/>
</dbReference>
<feature type="domain" description="Caspase family p10" evidence="3">
    <location>
        <begin position="98"/>
        <end position="140"/>
    </location>
</feature>
<dbReference type="SUPFAM" id="SSF52129">
    <property type="entry name" value="Caspase-like"/>
    <property type="match status" value="1"/>
</dbReference>
<dbReference type="InterPro" id="IPR015917">
    <property type="entry name" value="Pept_C14A"/>
</dbReference>
<dbReference type="PANTHER" id="PTHR10454:SF210">
    <property type="entry name" value="CASPASE-2"/>
    <property type="match status" value="1"/>
</dbReference>
<dbReference type="PROSITE" id="PS50208">
    <property type="entry name" value="CASPASE_P20"/>
    <property type="match status" value="1"/>
</dbReference>
<dbReference type="GO" id="GO:0005737">
    <property type="term" value="C:cytoplasm"/>
    <property type="evidence" value="ECO:0007669"/>
    <property type="project" value="TreeGrafter"/>
</dbReference>
<dbReference type="AlphaFoldDB" id="A0AAV2Q5F9"/>
<name>A0AAV2Q5F9_MEGNR</name>
<proteinExistence type="inferred from homology"/>
<dbReference type="GO" id="GO:0006915">
    <property type="term" value="P:apoptotic process"/>
    <property type="evidence" value="ECO:0007669"/>
    <property type="project" value="TreeGrafter"/>
</dbReference>
<dbReference type="GO" id="GO:0004197">
    <property type="term" value="F:cysteine-type endopeptidase activity"/>
    <property type="evidence" value="ECO:0007669"/>
    <property type="project" value="InterPro"/>
</dbReference>
<evidence type="ECO:0000256" key="1">
    <source>
        <dbReference type="ARBA" id="ARBA00010134"/>
    </source>
</evidence>
<comment type="caution">
    <text evidence="5">The sequence shown here is derived from an EMBL/GenBank/DDBJ whole genome shotgun (WGS) entry which is preliminary data.</text>
</comment>
<dbReference type="PROSITE" id="PS50207">
    <property type="entry name" value="CASPASE_P10"/>
    <property type="match status" value="1"/>
</dbReference>
<dbReference type="SMART" id="SM00115">
    <property type="entry name" value="CASc"/>
    <property type="match status" value="1"/>
</dbReference>
<dbReference type="GO" id="GO:0006508">
    <property type="term" value="P:proteolysis"/>
    <property type="evidence" value="ECO:0007669"/>
    <property type="project" value="InterPro"/>
</dbReference>
<protein>
    <recommendedName>
        <fullName evidence="7">Caspase family p20 domain-containing protein</fullName>
    </recommendedName>
</protein>
<dbReference type="InterPro" id="IPR002138">
    <property type="entry name" value="Pept_C14_p10"/>
</dbReference>
<dbReference type="InterPro" id="IPR002398">
    <property type="entry name" value="Pept_C14"/>
</dbReference>
<evidence type="ECO:0008006" key="7">
    <source>
        <dbReference type="Google" id="ProtNLM"/>
    </source>
</evidence>
<sequence>FGYMVELYENFTYQETKNQLEEIKRDETLCSLLIVVLSHGISRNHFYTSDGKIYDFIKMKRKFTDASCPSLRGKPKILMGSFCRGSDIELVTDEVTQVTKTYEVPHHMVTIYASQEDIKAKRHIQKGTIFISSLCSVLKENPNEKLIDLLDKLAKEMVKRRGTTPQWVTDPPSITNFSFA</sequence>
<evidence type="ECO:0000256" key="2">
    <source>
        <dbReference type="RuleBase" id="RU003971"/>
    </source>
</evidence>
<dbReference type="InterPro" id="IPR011600">
    <property type="entry name" value="Pept_C14_caspase"/>
</dbReference>
<evidence type="ECO:0000313" key="5">
    <source>
        <dbReference type="EMBL" id="CAL4069878.1"/>
    </source>
</evidence>
<evidence type="ECO:0000259" key="4">
    <source>
        <dbReference type="PROSITE" id="PS50208"/>
    </source>
</evidence>
<accession>A0AAV2Q5F9</accession>
<dbReference type="InterPro" id="IPR029030">
    <property type="entry name" value="Caspase-like_dom_sf"/>
</dbReference>
<feature type="non-terminal residue" evidence="5">
    <location>
        <position position="180"/>
    </location>
</feature>
<evidence type="ECO:0000259" key="3">
    <source>
        <dbReference type="PROSITE" id="PS50207"/>
    </source>
</evidence>
<organism evidence="5 6">
    <name type="scientific">Meganyctiphanes norvegica</name>
    <name type="common">Northern krill</name>
    <name type="synonym">Thysanopoda norvegica</name>
    <dbReference type="NCBI Taxonomy" id="48144"/>
    <lineage>
        <taxon>Eukaryota</taxon>
        <taxon>Metazoa</taxon>
        <taxon>Ecdysozoa</taxon>
        <taxon>Arthropoda</taxon>
        <taxon>Crustacea</taxon>
        <taxon>Multicrustacea</taxon>
        <taxon>Malacostraca</taxon>
        <taxon>Eumalacostraca</taxon>
        <taxon>Eucarida</taxon>
        <taxon>Euphausiacea</taxon>
        <taxon>Euphausiidae</taxon>
        <taxon>Meganyctiphanes</taxon>
    </lineage>
</organism>